<dbReference type="GO" id="GO:0005509">
    <property type="term" value="F:calcium ion binding"/>
    <property type="evidence" value="ECO:0007669"/>
    <property type="project" value="InterPro"/>
</dbReference>
<protein>
    <recommendedName>
        <fullName evidence="11">EGF-like domain-containing protein</fullName>
    </recommendedName>
</protein>
<evidence type="ECO:0000256" key="6">
    <source>
        <dbReference type="SAM" id="SignalP"/>
    </source>
</evidence>
<feature type="domain" description="EGF-like" evidence="8">
    <location>
        <begin position="321"/>
        <end position="360"/>
    </location>
</feature>
<keyword evidence="5" id="KW-0812">Transmembrane</keyword>
<comment type="subcellular location">
    <subcellularLocation>
        <location evidence="1">Membrane</location>
        <topology evidence="1">Single-pass membrane protein</topology>
    </subcellularLocation>
</comment>
<name>A0A5J9URJ0_9POAL</name>
<sequence length="787" mass="84729">MALSSAAELVTAIALVLAAAQLSAAAEAPPVPIGLPNCNTTCGNISVPYPFGIHPGCYRPGFNLTCDTSHGSTRLLLGDGRLRVVDIMIQNATVRVHRDGSMVDGADNITSKGLNVTFAPSFAGGHYRVSYSNELVLFGCQVLATLVAGPIVLGCSSFCSSGNSFGMPPNHYCTNEGCCQASFSRYDWNYRPTELHLRPADSRNNSDDNSHVSVFLAEVGWLDQWGSETNIQIKDEPTNDIPLLLRWDIMQGLELPDSEKKHIPDQALGVLGLEGCPGGIASLCRSNNSRCTYDIEVYMCECNEGYYGNPYVAGGCQDINECDDPQSNGCFGDCTNTEGSFECRCTSGTFGDATIRDGCFKINPATGVADAGMAPARIGLTECETTCGDVRVPYPFGFGPSRCNLPGFDLTCDASHNPPRLLLGSGNSTLQIVGIFLNDSTVRVIHAGTFNITNGEPFFPGDVKLQVGVRFPDIGGPYTLSGRNEFILAGCNIEATLHGEYGNTSGTDSIISRCISTCTSSTIGNAGNEFCFGRDGCCHAHIPSGSRPKEVKFKQLRNQNMTQEDFLPPLAFVAEEGKIDQWYTIFNKSSAYFLGGNEERAYSNASTVRRFTASQVPLVLRWVLKQNISTSPQNIDECKDLRIRNACFGDCINLPGSHECRCPRGTRGDPYQLGGCVKSITGLTIGLLAATGPALLLLVLGVTLALREIKEEGGKEVEEVAMLASLCIKLSSDDRPMMREVEHTLQGIQASKKHTKGGMVTEEFQEKGDILMNFPLTGETQSTVSET</sequence>
<dbReference type="PANTHER" id="PTHR33491">
    <property type="entry name" value="OSJNBA0016N04.9 PROTEIN"/>
    <property type="match status" value="1"/>
</dbReference>
<dbReference type="Pfam" id="PF07645">
    <property type="entry name" value="EGF_CA"/>
    <property type="match status" value="2"/>
</dbReference>
<keyword evidence="10" id="KW-1185">Reference proteome</keyword>
<keyword evidence="3 6" id="KW-0732">Signal</keyword>
<dbReference type="InterPro" id="IPR018097">
    <property type="entry name" value="EGF_Ca-bd_CS"/>
</dbReference>
<dbReference type="GO" id="GO:0016020">
    <property type="term" value="C:membrane"/>
    <property type="evidence" value="ECO:0007669"/>
    <property type="project" value="UniProtKB-SubCell"/>
</dbReference>
<evidence type="ECO:0000256" key="4">
    <source>
        <dbReference type="ARBA" id="ARBA00023157"/>
    </source>
</evidence>
<keyword evidence="5" id="KW-1133">Transmembrane helix</keyword>
<feature type="transmembrane region" description="Helical" evidence="5">
    <location>
        <begin position="685"/>
        <end position="706"/>
    </location>
</feature>
<dbReference type="PROSITE" id="PS01187">
    <property type="entry name" value="EGF_CA"/>
    <property type="match status" value="1"/>
</dbReference>
<feature type="signal peptide" evidence="6">
    <location>
        <begin position="1"/>
        <end position="25"/>
    </location>
</feature>
<dbReference type="SUPFAM" id="SSF57184">
    <property type="entry name" value="Growth factor receptor domain"/>
    <property type="match status" value="1"/>
</dbReference>
<dbReference type="Gene3D" id="2.10.25.10">
    <property type="entry name" value="Laminin"/>
    <property type="match status" value="2"/>
</dbReference>
<keyword evidence="2" id="KW-0245">EGF-like domain</keyword>
<dbReference type="Proteomes" id="UP000324897">
    <property type="component" value="Chromosome 2"/>
</dbReference>
<comment type="caution">
    <text evidence="9">The sequence shown here is derived from an EMBL/GenBank/DDBJ whole genome shotgun (WGS) entry which is preliminary data.</text>
</comment>
<proteinExistence type="predicted"/>
<keyword evidence="4" id="KW-1015">Disulfide bond</keyword>
<dbReference type="InterPro" id="IPR000742">
    <property type="entry name" value="EGF"/>
</dbReference>
<dbReference type="OrthoDB" id="1104320at2759"/>
<dbReference type="AlphaFoldDB" id="A0A5J9URJ0"/>
<dbReference type="InterPro" id="IPR001881">
    <property type="entry name" value="EGF-like_Ca-bd_dom"/>
</dbReference>
<dbReference type="InterPro" id="IPR025287">
    <property type="entry name" value="WAK_GUB"/>
</dbReference>
<feature type="domain" description="EGF-like calcium-binding" evidence="7">
    <location>
        <begin position="318"/>
        <end position="360"/>
    </location>
</feature>
<feature type="domain" description="EGF-like calcium-binding" evidence="7">
    <location>
        <begin position="634"/>
        <end position="677"/>
    </location>
</feature>
<dbReference type="CDD" id="cd00054">
    <property type="entry name" value="EGF_CA"/>
    <property type="match status" value="2"/>
</dbReference>
<dbReference type="EMBL" id="RWGY01000013">
    <property type="protein sequence ID" value="TVU26489.1"/>
    <property type="molecule type" value="Genomic_DNA"/>
</dbReference>
<evidence type="ECO:0008006" key="11">
    <source>
        <dbReference type="Google" id="ProtNLM"/>
    </source>
</evidence>
<dbReference type="SMART" id="SM00181">
    <property type="entry name" value="EGF"/>
    <property type="match status" value="3"/>
</dbReference>
<accession>A0A5J9URJ0</accession>
<organism evidence="9 10">
    <name type="scientific">Eragrostis curvula</name>
    <name type="common">weeping love grass</name>
    <dbReference type="NCBI Taxonomy" id="38414"/>
    <lineage>
        <taxon>Eukaryota</taxon>
        <taxon>Viridiplantae</taxon>
        <taxon>Streptophyta</taxon>
        <taxon>Embryophyta</taxon>
        <taxon>Tracheophyta</taxon>
        <taxon>Spermatophyta</taxon>
        <taxon>Magnoliopsida</taxon>
        <taxon>Liliopsida</taxon>
        <taxon>Poales</taxon>
        <taxon>Poaceae</taxon>
        <taxon>PACMAD clade</taxon>
        <taxon>Chloridoideae</taxon>
        <taxon>Eragrostideae</taxon>
        <taxon>Eragrostidinae</taxon>
        <taxon>Eragrostis</taxon>
    </lineage>
</organism>
<feature type="non-terminal residue" evidence="9">
    <location>
        <position position="1"/>
    </location>
</feature>
<keyword evidence="5" id="KW-0472">Membrane</keyword>
<evidence type="ECO:0000259" key="8">
    <source>
        <dbReference type="SMART" id="SM00181"/>
    </source>
</evidence>
<dbReference type="Pfam" id="PF13947">
    <property type="entry name" value="GUB_WAK_bind"/>
    <property type="match status" value="2"/>
</dbReference>
<dbReference type="Gramene" id="TVU26489">
    <property type="protein sequence ID" value="TVU26489"/>
    <property type="gene ID" value="EJB05_29038"/>
</dbReference>
<dbReference type="GO" id="GO:0030247">
    <property type="term" value="F:polysaccharide binding"/>
    <property type="evidence" value="ECO:0007669"/>
    <property type="project" value="InterPro"/>
</dbReference>
<reference evidence="9 10" key="1">
    <citation type="journal article" date="2019" name="Sci. Rep.">
        <title>A high-quality genome of Eragrostis curvula grass provides insights into Poaceae evolution and supports new strategies to enhance forage quality.</title>
        <authorList>
            <person name="Carballo J."/>
            <person name="Santos B.A.C.M."/>
            <person name="Zappacosta D."/>
            <person name="Garbus I."/>
            <person name="Selva J.P."/>
            <person name="Gallo C.A."/>
            <person name="Diaz A."/>
            <person name="Albertini E."/>
            <person name="Caccamo M."/>
            <person name="Echenique V."/>
        </authorList>
    </citation>
    <scope>NUCLEOTIDE SEQUENCE [LARGE SCALE GENOMIC DNA]</scope>
    <source>
        <strain evidence="10">cv. Victoria</strain>
        <tissue evidence="9">Leaf</tissue>
    </source>
</reference>
<feature type="domain" description="EGF-like" evidence="8">
    <location>
        <begin position="275"/>
        <end position="317"/>
    </location>
</feature>
<dbReference type="InterPro" id="IPR049883">
    <property type="entry name" value="NOTCH1_EGF-like"/>
</dbReference>
<evidence type="ECO:0000256" key="1">
    <source>
        <dbReference type="ARBA" id="ARBA00004167"/>
    </source>
</evidence>
<evidence type="ECO:0000256" key="2">
    <source>
        <dbReference type="ARBA" id="ARBA00022536"/>
    </source>
</evidence>
<evidence type="ECO:0000313" key="10">
    <source>
        <dbReference type="Proteomes" id="UP000324897"/>
    </source>
</evidence>
<feature type="domain" description="EGF-like" evidence="8">
    <location>
        <begin position="637"/>
        <end position="677"/>
    </location>
</feature>
<evidence type="ECO:0000256" key="5">
    <source>
        <dbReference type="SAM" id="Phobius"/>
    </source>
</evidence>
<dbReference type="SMART" id="SM00179">
    <property type="entry name" value="EGF_CA"/>
    <property type="match status" value="2"/>
</dbReference>
<dbReference type="InterPro" id="IPR009030">
    <property type="entry name" value="Growth_fac_rcpt_cys_sf"/>
</dbReference>
<evidence type="ECO:0000256" key="3">
    <source>
        <dbReference type="ARBA" id="ARBA00022729"/>
    </source>
</evidence>
<evidence type="ECO:0000313" key="9">
    <source>
        <dbReference type="EMBL" id="TVU26489.1"/>
    </source>
</evidence>
<evidence type="ECO:0000259" key="7">
    <source>
        <dbReference type="SMART" id="SM00179"/>
    </source>
</evidence>
<gene>
    <name evidence="9" type="ORF">EJB05_29038</name>
</gene>
<feature type="chain" id="PRO_5023808132" description="EGF-like domain-containing protein" evidence="6">
    <location>
        <begin position="26"/>
        <end position="787"/>
    </location>
</feature>